<dbReference type="InterPro" id="IPR035927">
    <property type="entry name" value="DUSP-like_sf"/>
</dbReference>
<organism evidence="3 4">
    <name type="scientific">Rhizopus oryzae</name>
    <name type="common">Mucormycosis agent</name>
    <name type="synonym">Rhizopus arrhizus var. delemar</name>
    <dbReference type="NCBI Taxonomy" id="64495"/>
    <lineage>
        <taxon>Eukaryota</taxon>
        <taxon>Fungi</taxon>
        <taxon>Fungi incertae sedis</taxon>
        <taxon>Mucoromycota</taxon>
        <taxon>Mucoromycotina</taxon>
        <taxon>Mucoromycetes</taxon>
        <taxon>Mucorales</taxon>
        <taxon>Mucorineae</taxon>
        <taxon>Rhizopodaceae</taxon>
        <taxon>Rhizopus</taxon>
    </lineage>
</organism>
<evidence type="ECO:0000259" key="1">
    <source>
        <dbReference type="PROSITE" id="PS50181"/>
    </source>
</evidence>
<feature type="domain" description="DUSP" evidence="2">
    <location>
        <begin position="193"/>
        <end position="290"/>
    </location>
</feature>
<dbReference type="PROSITE" id="PS51283">
    <property type="entry name" value="DUSP"/>
    <property type="match status" value="1"/>
</dbReference>
<feature type="domain" description="F-box" evidence="1">
    <location>
        <begin position="1"/>
        <end position="46"/>
    </location>
</feature>
<evidence type="ECO:0008006" key="5">
    <source>
        <dbReference type="Google" id="ProtNLM"/>
    </source>
</evidence>
<dbReference type="SUPFAM" id="SSF143791">
    <property type="entry name" value="DUSP-like"/>
    <property type="match status" value="1"/>
</dbReference>
<sequence length="323" mass="38024">MFLGDLPHELILKIISLLDNQDLNTLFECSLEIYLKSKQDEFWKDLCKARGIAYRDPRFSWKELYQSGNIKDMCPHLGHYLFDCVDEKKRQFWSFVSHSRTNHYPAIVLCLHPSCQFFGEKDLSLINHCTQQQHSILLTLSSFNGLDLWCHSCSKIINLNHVNNIGIQSEQYMIHHLFQRFMSLSKETNLDNSIIKGRREIEWNLYRIQSGNSLDYIVEKDWYIRWIEFITGKSDRMPGPLENQKLLRSDNSLNPEISLSQNFELISGLAKKYIETVYGISDFIVSTNDLQFNAEYCKLVHSIKIRHHMLQARYSQLFTPTRS</sequence>
<dbReference type="InterPro" id="IPR036047">
    <property type="entry name" value="F-box-like_dom_sf"/>
</dbReference>
<dbReference type="SUPFAM" id="SSF81383">
    <property type="entry name" value="F-box domain"/>
    <property type="match status" value="1"/>
</dbReference>
<dbReference type="AlphaFoldDB" id="A0A9P6X071"/>
<dbReference type="EMBL" id="JAANQT010002475">
    <property type="protein sequence ID" value="KAG1302362.1"/>
    <property type="molecule type" value="Genomic_DNA"/>
</dbReference>
<dbReference type="Gene3D" id="3.30.2230.10">
    <property type="entry name" value="DUSP-like"/>
    <property type="match status" value="1"/>
</dbReference>
<dbReference type="InterPro" id="IPR006615">
    <property type="entry name" value="Pept_C19_DUSP"/>
</dbReference>
<evidence type="ECO:0000259" key="2">
    <source>
        <dbReference type="PROSITE" id="PS51283"/>
    </source>
</evidence>
<name>A0A9P6X071_RHIOR</name>
<evidence type="ECO:0000313" key="4">
    <source>
        <dbReference type="Proteomes" id="UP000716291"/>
    </source>
</evidence>
<protein>
    <recommendedName>
        <fullName evidence="5">DUSP domain-containing protein</fullName>
    </recommendedName>
</protein>
<dbReference type="GO" id="GO:0004843">
    <property type="term" value="F:cysteine-type deubiquitinase activity"/>
    <property type="evidence" value="ECO:0007669"/>
    <property type="project" value="InterPro"/>
</dbReference>
<evidence type="ECO:0000313" key="3">
    <source>
        <dbReference type="EMBL" id="KAG1302362.1"/>
    </source>
</evidence>
<dbReference type="InterPro" id="IPR001810">
    <property type="entry name" value="F-box_dom"/>
</dbReference>
<keyword evidence="4" id="KW-1185">Reference proteome</keyword>
<dbReference type="Proteomes" id="UP000716291">
    <property type="component" value="Unassembled WGS sequence"/>
</dbReference>
<gene>
    <name evidence="3" type="ORF">G6F64_010990</name>
</gene>
<dbReference type="Gene3D" id="1.20.1280.50">
    <property type="match status" value="1"/>
</dbReference>
<dbReference type="Pfam" id="PF06337">
    <property type="entry name" value="DUSP"/>
    <property type="match status" value="1"/>
</dbReference>
<accession>A0A9P6X071</accession>
<reference evidence="3" key="1">
    <citation type="journal article" date="2020" name="Microb. Genom.">
        <title>Genetic diversity of clinical and environmental Mucorales isolates obtained from an investigation of mucormycosis cases among solid organ transplant recipients.</title>
        <authorList>
            <person name="Nguyen M.H."/>
            <person name="Kaul D."/>
            <person name="Muto C."/>
            <person name="Cheng S.J."/>
            <person name="Richter R.A."/>
            <person name="Bruno V.M."/>
            <person name="Liu G."/>
            <person name="Beyhan S."/>
            <person name="Sundermann A.J."/>
            <person name="Mounaud S."/>
            <person name="Pasculle A.W."/>
            <person name="Nierman W.C."/>
            <person name="Driscoll E."/>
            <person name="Cumbie R."/>
            <person name="Clancy C.J."/>
            <person name="Dupont C.L."/>
        </authorList>
    </citation>
    <scope>NUCLEOTIDE SEQUENCE</scope>
    <source>
        <strain evidence="3">GL11</strain>
    </source>
</reference>
<comment type="caution">
    <text evidence="3">The sequence shown here is derived from an EMBL/GenBank/DDBJ whole genome shotgun (WGS) entry which is preliminary data.</text>
</comment>
<dbReference type="PROSITE" id="PS50181">
    <property type="entry name" value="FBOX"/>
    <property type="match status" value="1"/>
</dbReference>
<proteinExistence type="predicted"/>
<dbReference type="OrthoDB" id="2248937at2759"/>